<evidence type="ECO:0000313" key="1">
    <source>
        <dbReference type="EMBL" id="MCD9561056.1"/>
    </source>
</evidence>
<protein>
    <submittedName>
        <fullName evidence="1">Uncharacterized protein</fullName>
    </submittedName>
</protein>
<feature type="non-terminal residue" evidence="1">
    <location>
        <position position="80"/>
    </location>
</feature>
<comment type="caution">
    <text evidence="1">The sequence shown here is derived from an EMBL/GenBank/DDBJ whole genome shotgun (WGS) entry which is preliminary data.</text>
</comment>
<reference evidence="1 2" key="1">
    <citation type="journal article" date="2021" name="BMC Genomics">
        <title>Datura genome reveals duplications of psychoactive alkaloid biosynthetic genes and high mutation rate following tissue culture.</title>
        <authorList>
            <person name="Rajewski A."/>
            <person name="Carter-House D."/>
            <person name="Stajich J."/>
            <person name="Litt A."/>
        </authorList>
    </citation>
    <scope>NUCLEOTIDE SEQUENCE [LARGE SCALE GENOMIC DNA]</scope>
    <source>
        <strain evidence="1">AR-01</strain>
    </source>
</reference>
<name>A0ABS8UT24_DATST</name>
<dbReference type="Proteomes" id="UP000823775">
    <property type="component" value="Unassembled WGS sequence"/>
</dbReference>
<feature type="non-terminal residue" evidence="1">
    <location>
        <position position="1"/>
    </location>
</feature>
<accession>A0ABS8UT24</accession>
<proteinExistence type="predicted"/>
<sequence length="80" mass="9061">VKLFTPAIHQRFAGWHQLFTSSLQVGTVYSPVLRKVAPVESAIHRCFAGLKRIFTGASQARTGYSPELRRWNRLFTDASQ</sequence>
<gene>
    <name evidence="1" type="ORF">HAX54_019990</name>
</gene>
<dbReference type="EMBL" id="JACEIK010002419">
    <property type="protein sequence ID" value="MCD9561056.1"/>
    <property type="molecule type" value="Genomic_DNA"/>
</dbReference>
<keyword evidence="2" id="KW-1185">Reference proteome</keyword>
<evidence type="ECO:0000313" key="2">
    <source>
        <dbReference type="Proteomes" id="UP000823775"/>
    </source>
</evidence>
<organism evidence="1 2">
    <name type="scientific">Datura stramonium</name>
    <name type="common">Jimsonweed</name>
    <name type="synonym">Common thornapple</name>
    <dbReference type="NCBI Taxonomy" id="4076"/>
    <lineage>
        <taxon>Eukaryota</taxon>
        <taxon>Viridiplantae</taxon>
        <taxon>Streptophyta</taxon>
        <taxon>Embryophyta</taxon>
        <taxon>Tracheophyta</taxon>
        <taxon>Spermatophyta</taxon>
        <taxon>Magnoliopsida</taxon>
        <taxon>eudicotyledons</taxon>
        <taxon>Gunneridae</taxon>
        <taxon>Pentapetalae</taxon>
        <taxon>asterids</taxon>
        <taxon>lamiids</taxon>
        <taxon>Solanales</taxon>
        <taxon>Solanaceae</taxon>
        <taxon>Solanoideae</taxon>
        <taxon>Datureae</taxon>
        <taxon>Datura</taxon>
    </lineage>
</organism>